<feature type="region of interest" description="Disordered" evidence="1">
    <location>
        <begin position="1"/>
        <end position="23"/>
    </location>
</feature>
<evidence type="ECO:0000313" key="2">
    <source>
        <dbReference type="EMBL" id="NML65338.1"/>
    </source>
</evidence>
<evidence type="ECO:0000256" key="1">
    <source>
        <dbReference type="SAM" id="MobiDB-lite"/>
    </source>
</evidence>
<keyword evidence="3" id="KW-1185">Reference proteome</keyword>
<protein>
    <submittedName>
        <fullName evidence="2">Uncharacterized protein</fullName>
    </submittedName>
</protein>
<accession>A0A7Y0FM01</accession>
<reference evidence="2 3" key="1">
    <citation type="submission" date="2020-04" db="EMBL/GenBank/DDBJ databases">
        <title>Hymenobacter polaris sp. nov., isolated from Arctic soil.</title>
        <authorList>
            <person name="Dahal R.H."/>
        </authorList>
    </citation>
    <scope>NUCLEOTIDE SEQUENCE [LARGE SCALE GENOMIC DNA]</scope>
    <source>
        <strain evidence="2 3">RP-2-7</strain>
    </source>
</reference>
<gene>
    <name evidence="2" type="ORF">HHL22_08990</name>
</gene>
<sequence length="152" mass="15845">MKTPFSLSQYPRRAGQSLSSPPPGYFDRLPAQVMARVAPPARPAPLAWLLRAPAALRTGLASTLLLGTFAASLWLGGGPATSFPTTATSLDQVPQAQLIDYLTSGETHVDMLDLSELPAPRAGAASPYLHASASELNEALDGQPTPDDPGAL</sequence>
<dbReference type="Proteomes" id="UP000559626">
    <property type="component" value="Unassembled WGS sequence"/>
</dbReference>
<dbReference type="RefSeq" id="WP_169530580.1">
    <property type="nucleotide sequence ID" value="NZ_JABBGH010000001.1"/>
</dbReference>
<dbReference type="EMBL" id="JABBGH010000001">
    <property type="protein sequence ID" value="NML65338.1"/>
    <property type="molecule type" value="Genomic_DNA"/>
</dbReference>
<name>A0A7Y0FM01_9BACT</name>
<organism evidence="2 3">
    <name type="scientific">Hymenobacter polaris</name>
    <dbReference type="NCBI Taxonomy" id="2682546"/>
    <lineage>
        <taxon>Bacteria</taxon>
        <taxon>Pseudomonadati</taxon>
        <taxon>Bacteroidota</taxon>
        <taxon>Cytophagia</taxon>
        <taxon>Cytophagales</taxon>
        <taxon>Hymenobacteraceae</taxon>
        <taxon>Hymenobacter</taxon>
    </lineage>
</organism>
<proteinExistence type="predicted"/>
<comment type="caution">
    <text evidence="2">The sequence shown here is derived from an EMBL/GenBank/DDBJ whole genome shotgun (WGS) entry which is preliminary data.</text>
</comment>
<evidence type="ECO:0000313" key="3">
    <source>
        <dbReference type="Proteomes" id="UP000559626"/>
    </source>
</evidence>
<dbReference type="AlphaFoldDB" id="A0A7Y0FM01"/>
<feature type="region of interest" description="Disordered" evidence="1">
    <location>
        <begin position="133"/>
        <end position="152"/>
    </location>
</feature>